<accession>A0A1S2QE00</accession>
<evidence type="ECO:0000256" key="1">
    <source>
        <dbReference type="SAM" id="MobiDB-lite"/>
    </source>
</evidence>
<dbReference type="Proteomes" id="UP000179642">
    <property type="component" value="Unassembled WGS sequence"/>
</dbReference>
<evidence type="ECO:0000313" key="3">
    <source>
        <dbReference type="Proteomes" id="UP000179642"/>
    </source>
</evidence>
<dbReference type="EMBL" id="MLYO01000029">
    <property type="protein sequence ID" value="OIK04378.1"/>
    <property type="molecule type" value="Genomic_DNA"/>
</dbReference>
<feature type="region of interest" description="Disordered" evidence="1">
    <location>
        <begin position="202"/>
        <end position="228"/>
    </location>
</feature>
<name>A0A1S2QE00_9ACTN</name>
<dbReference type="AlphaFoldDB" id="A0A1S2QE00"/>
<evidence type="ECO:0000313" key="2">
    <source>
        <dbReference type="EMBL" id="OIK04378.1"/>
    </source>
</evidence>
<protein>
    <submittedName>
        <fullName evidence="2">Uncharacterized protein</fullName>
    </submittedName>
</protein>
<keyword evidence="3" id="KW-1185">Reference proteome</keyword>
<comment type="caution">
    <text evidence="2">The sequence shown here is derived from an EMBL/GenBank/DDBJ whole genome shotgun (WGS) entry which is preliminary data.</text>
</comment>
<gene>
    <name evidence="2" type="ORF">BIV23_17885</name>
</gene>
<dbReference type="OrthoDB" id="9806213at2"/>
<reference evidence="2 3" key="1">
    <citation type="submission" date="2016-10" db="EMBL/GenBank/DDBJ databases">
        <title>Genome sequence of Streptomyces sp. MUSC 1.</title>
        <authorList>
            <person name="Lee L.-H."/>
            <person name="Ser H.-L."/>
            <person name="Law J.W.-F."/>
        </authorList>
    </citation>
    <scope>NUCLEOTIDE SEQUENCE [LARGE SCALE GENOMIC DNA]</scope>
    <source>
        <strain evidence="2 3">MUSC 1</strain>
    </source>
</reference>
<proteinExistence type="predicted"/>
<sequence length="250" mass="27595">MLWERGSSGIYDPLFRTVPGVFETWNAVRILRETRKALRPVREQYEKRGVAVIDDGTFLLAHLVFRQLLDEDANIAEPDPSGPDATTWYAKSSSRIPDLLARTVPVLLGVLDARHGTRTSLKQVCIDDTECAALVADILNVLAAGGETQDISSYLRKDERPRRPRRPNSVHVIVNQRALPEGAPLRLSLYVPAEQEALEAWLGGPHPVPRDLDRKHQQGPRLGVRPSALLPQRPCLPHVGAGWLGGAPGV</sequence>
<dbReference type="RefSeq" id="WP_071381872.1">
    <property type="nucleotide sequence ID" value="NZ_MLYO01000029.1"/>
</dbReference>
<organism evidence="2 3">
    <name type="scientific">Streptomyces monashensis</name>
    <dbReference type="NCBI Taxonomy" id="1678012"/>
    <lineage>
        <taxon>Bacteria</taxon>
        <taxon>Bacillati</taxon>
        <taxon>Actinomycetota</taxon>
        <taxon>Actinomycetes</taxon>
        <taxon>Kitasatosporales</taxon>
        <taxon>Streptomycetaceae</taxon>
        <taxon>Streptomyces</taxon>
    </lineage>
</organism>